<evidence type="ECO:0000256" key="13">
    <source>
        <dbReference type="ARBA" id="ARBA00022989"/>
    </source>
</evidence>
<dbReference type="UniPathway" id="UPA00557">
    <property type="reaction ID" value="UER00614"/>
</dbReference>
<proteinExistence type="inferred from homology"/>
<dbReference type="PROSITE" id="PS01315">
    <property type="entry name" value="CDS"/>
    <property type="match status" value="1"/>
</dbReference>
<feature type="transmembrane region" description="Helical" evidence="19">
    <location>
        <begin position="60"/>
        <end position="78"/>
    </location>
</feature>
<comment type="subcellular location">
    <subcellularLocation>
        <location evidence="2">Cell membrane</location>
        <topology evidence="2">Multi-pass membrane protein</topology>
    </subcellularLocation>
</comment>
<evidence type="ECO:0000256" key="12">
    <source>
        <dbReference type="ARBA" id="ARBA00022695"/>
    </source>
</evidence>
<dbReference type="InterPro" id="IPR000374">
    <property type="entry name" value="PC_trans"/>
</dbReference>
<keyword evidence="12 18" id="KW-0548">Nucleotidyltransferase</keyword>
<comment type="similarity">
    <text evidence="5 18">Belongs to the CDS family.</text>
</comment>
<evidence type="ECO:0000256" key="17">
    <source>
        <dbReference type="ARBA" id="ARBA00023264"/>
    </source>
</evidence>
<dbReference type="EC" id="2.7.7.41" evidence="6 18"/>
<gene>
    <name evidence="20" type="ORF">JL811_18130</name>
</gene>
<accession>A0A8K0Y2T3</accession>
<feature type="transmembrane region" description="Helical" evidence="19">
    <location>
        <begin position="246"/>
        <end position="265"/>
    </location>
</feature>
<keyword evidence="9" id="KW-0444">Lipid biosynthesis</keyword>
<dbReference type="PANTHER" id="PTHR46382">
    <property type="entry name" value="PHOSPHATIDATE CYTIDYLYLTRANSFERASE"/>
    <property type="match status" value="1"/>
</dbReference>
<evidence type="ECO:0000256" key="19">
    <source>
        <dbReference type="SAM" id="Phobius"/>
    </source>
</evidence>
<dbReference type="GO" id="GO:0004605">
    <property type="term" value="F:phosphatidate cytidylyltransferase activity"/>
    <property type="evidence" value="ECO:0007669"/>
    <property type="project" value="UniProtKB-EC"/>
</dbReference>
<protein>
    <recommendedName>
        <fullName evidence="7 18">Phosphatidate cytidylyltransferase</fullName>
        <ecNumber evidence="6 18">2.7.7.41</ecNumber>
    </recommendedName>
</protein>
<evidence type="ECO:0000256" key="9">
    <source>
        <dbReference type="ARBA" id="ARBA00022516"/>
    </source>
</evidence>
<organism evidence="20 21">
    <name type="scientific">Szabonella alba</name>
    <dbReference type="NCBI Taxonomy" id="2804194"/>
    <lineage>
        <taxon>Bacteria</taxon>
        <taxon>Pseudomonadati</taxon>
        <taxon>Pseudomonadota</taxon>
        <taxon>Alphaproteobacteria</taxon>
        <taxon>Rhodobacterales</taxon>
        <taxon>Paracoccaceae</taxon>
        <taxon>Szabonella</taxon>
    </lineage>
</organism>
<evidence type="ECO:0000256" key="2">
    <source>
        <dbReference type="ARBA" id="ARBA00004651"/>
    </source>
</evidence>
<keyword evidence="21" id="KW-1185">Reference proteome</keyword>
<dbReference type="Proteomes" id="UP000648908">
    <property type="component" value="Unassembled WGS sequence"/>
</dbReference>
<evidence type="ECO:0000256" key="11">
    <source>
        <dbReference type="ARBA" id="ARBA00022692"/>
    </source>
</evidence>
<keyword evidence="16" id="KW-0594">Phospholipid biosynthesis</keyword>
<comment type="catalytic activity">
    <reaction evidence="1 18">
        <text>a 1,2-diacyl-sn-glycero-3-phosphate + CTP + H(+) = a CDP-1,2-diacyl-sn-glycerol + diphosphate</text>
        <dbReference type="Rhea" id="RHEA:16229"/>
        <dbReference type="ChEBI" id="CHEBI:15378"/>
        <dbReference type="ChEBI" id="CHEBI:33019"/>
        <dbReference type="ChEBI" id="CHEBI:37563"/>
        <dbReference type="ChEBI" id="CHEBI:58332"/>
        <dbReference type="ChEBI" id="CHEBI:58608"/>
        <dbReference type="EC" id="2.7.7.41"/>
    </reaction>
</comment>
<evidence type="ECO:0000256" key="8">
    <source>
        <dbReference type="ARBA" id="ARBA00022475"/>
    </source>
</evidence>
<name>A0A8K0Y2T3_9RHOB</name>
<feature type="transmembrane region" description="Helical" evidence="19">
    <location>
        <begin position="15"/>
        <end position="48"/>
    </location>
</feature>
<dbReference type="RefSeq" id="WP_202690121.1">
    <property type="nucleotide sequence ID" value="NZ_JAESVN010000013.1"/>
</dbReference>
<dbReference type="EMBL" id="JAESVN010000013">
    <property type="protein sequence ID" value="MBL4919144.1"/>
    <property type="molecule type" value="Genomic_DNA"/>
</dbReference>
<evidence type="ECO:0000256" key="1">
    <source>
        <dbReference type="ARBA" id="ARBA00001698"/>
    </source>
</evidence>
<feature type="transmembrane region" description="Helical" evidence="19">
    <location>
        <begin position="171"/>
        <end position="190"/>
    </location>
</feature>
<evidence type="ECO:0000313" key="21">
    <source>
        <dbReference type="Proteomes" id="UP000648908"/>
    </source>
</evidence>
<feature type="transmembrane region" description="Helical" evidence="19">
    <location>
        <begin position="106"/>
        <end position="124"/>
    </location>
</feature>
<feature type="transmembrane region" description="Helical" evidence="19">
    <location>
        <begin position="84"/>
        <end position="99"/>
    </location>
</feature>
<keyword evidence="15 19" id="KW-0472">Membrane</keyword>
<evidence type="ECO:0000256" key="5">
    <source>
        <dbReference type="ARBA" id="ARBA00010185"/>
    </source>
</evidence>
<evidence type="ECO:0000256" key="7">
    <source>
        <dbReference type="ARBA" id="ARBA00019373"/>
    </source>
</evidence>
<dbReference type="AlphaFoldDB" id="A0A8K0Y2T3"/>
<comment type="pathway">
    <text evidence="3 18">Phospholipid metabolism; CDP-diacylglycerol biosynthesis; CDP-diacylglycerol from sn-glycerol 3-phosphate: step 3/3.</text>
</comment>
<keyword evidence="8" id="KW-1003">Cell membrane</keyword>
<evidence type="ECO:0000313" key="20">
    <source>
        <dbReference type="EMBL" id="MBL4919144.1"/>
    </source>
</evidence>
<dbReference type="PANTHER" id="PTHR46382:SF1">
    <property type="entry name" value="PHOSPHATIDATE CYTIDYLYLTRANSFERASE"/>
    <property type="match status" value="1"/>
</dbReference>
<evidence type="ECO:0000256" key="18">
    <source>
        <dbReference type="RuleBase" id="RU003938"/>
    </source>
</evidence>
<dbReference type="Pfam" id="PF01148">
    <property type="entry name" value="CTP_transf_1"/>
    <property type="match status" value="1"/>
</dbReference>
<evidence type="ECO:0000256" key="15">
    <source>
        <dbReference type="ARBA" id="ARBA00023136"/>
    </source>
</evidence>
<keyword evidence="17" id="KW-1208">Phospholipid metabolism</keyword>
<comment type="pathway">
    <text evidence="4">Lipid metabolism.</text>
</comment>
<evidence type="ECO:0000256" key="14">
    <source>
        <dbReference type="ARBA" id="ARBA00023098"/>
    </source>
</evidence>
<evidence type="ECO:0000256" key="6">
    <source>
        <dbReference type="ARBA" id="ARBA00012487"/>
    </source>
</evidence>
<keyword evidence="11 18" id="KW-0812">Transmembrane</keyword>
<keyword evidence="14" id="KW-0443">Lipid metabolism</keyword>
<comment type="caution">
    <text evidence="20">The sequence shown here is derived from an EMBL/GenBank/DDBJ whole genome shotgun (WGS) entry which is preliminary data.</text>
</comment>
<sequence length="266" mass="27896">MTPSAPRWSDLRPRLISAIVMLTVGAVEIWLGGPSFTVLVLVLTAAMLWELARMTAPSHVRSALIMSALGAGALLIVLLSPRETAGALLLVPALAFALTQRRDRRLSAAWAAAIMFAGYGLVVLRDSAGAVAILWVVAVVVICDVMGYFAGRTFGGPKFWPAVSPKKTWSGTVAGWIGAAVVGGVFMALGHAEWTILLLSPFIALAGQMGDIAESWLKRRAGVKDSSSLIPGHGGVLDRFDAMTGAIAALMLLDLLLTLSLPAVAN</sequence>
<evidence type="ECO:0000256" key="4">
    <source>
        <dbReference type="ARBA" id="ARBA00005189"/>
    </source>
</evidence>
<evidence type="ECO:0000256" key="3">
    <source>
        <dbReference type="ARBA" id="ARBA00005119"/>
    </source>
</evidence>
<reference evidence="20" key="1">
    <citation type="submission" date="2021-01" db="EMBL/GenBank/DDBJ databases">
        <title>Tabrizicola alba sp. nov. a motile alkaliphilic bacterium isolated from a soda lake.</title>
        <authorList>
            <person name="Szuroczki S."/>
            <person name="Abbaszade G."/>
            <person name="Schumann P."/>
            <person name="Toth E."/>
        </authorList>
    </citation>
    <scope>NUCLEOTIDE SEQUENCE</scope>
    <source>
        <strain evidence="20">DMG-N-6</strain>
    </source>
</reference>
<feature type="transmembrane region" description="Helical" evidence="19">
    <location>
        <begin position="130"/>
        <end position="150"/>
    </location>
</feature>
<evidence type="ECO:0000256" key="10">
    <source>
        <dbReference type="ARBA" id="ARBA00022679"/>
    </source>
</evidence>
<dbReference type="GO" id="GO:0005886">
    <property type="term" value="C:plasma membrane"/>
    <property type="evidence" value="ECO:0007669"/>
    <property type="project" value="UniProtKB-SubCell"/>
</dbReference>
<evidence type="ECO:0000256" key="16">
    <source>
        <dbReference type="ARBA" id="ARBA00023209"/>
    </source>
</evidence>
<keyword evidence="13 19" id="KW-1133">Transmembrane helix</keyword>
<dbReference type="GO" id="GO:0016024">
    <property type="term" value="P:CDP-diacylglycerol biosynthetic process"/>
    <property type="evidence" value="ECO:0007669"/>
    <property type="project" value="UniProtKB-UniPathway"/>
</dbReference>
<keyword evidence="10 18" id="KW-0808">Transferase</keyword>